<gene>
    <name evidence="1" type="ORF">FUG_LOCUS511637</name>
</gene>
<organism evidence="1">
    <name type="scientific">Gibberella zeae</name>
    <name type="common">Wheat head blight fungus</name>
    <name type="synonym">Fusarium graminearum</name>
    <dbReference type="NCBI Taxonomy" id="5518"/>
    <lineage>
        <taxon>Eukaryota</taxon>
        <taxon>Fungi</taxon>
        <taxon>Dikarya</taxon>
        <taxon>Ascomycota</taxon>
        <taxon>Pezizomycotina</taxon>
        <taxon>Sordariomycetes</taxon>
        <taxon>Hypocreomycetidae</taxon>
        <taxon>Hypocreales</taxon>
        <taxon>Nectriaceae</taxon>
        <taxon>Fusarium</taxon>
    </lineage>
</organism>
<evidence type="ECO:0000313" key="1">
    <source>
        <dbReference type="EMBL" id="VIO63121.1"/>
    </source>
</evidence>
<dbReference type="AlphaFoldDB" id="A0A4E9EM98"/>
<dbReference type="EMBL" id="CAAKMV010000174">
    <property type="protein sequence ID" value="VIO63121.1"/>
    <property type="molecule type" value="Genomic_DNA"/>
</dbReference>
<accession>A0A4E9EM98</accession>
<name>A0A4E9EM98_GIBZA</name>
<protein>
    <submittedName>
        <fullName evidence="1">Uncharacterized protein</fullName>
    </submittedName>
</protein>
<proteinExistence type="predicted"/>
<reference evidence="1" key="1">
    <citation type="submission" date="2019-04" db="EMBL/GenBank/DDBJ databases">
        <authorList>
            <person name="Melise S."/>
            <person name="Noan J."/>
            <person name="Okalmin O."/>
        </authorList>
    </citation>
    <scope>NUCLEOTIDE SEQUENCE</scope>
    <source>
        <strain evidence="1">FN9</strain>
    </source>
</reference>
<sequence>MLYCIYTAPKCPRQIEIIIIIELGYSSRKLNDGGVKTKAGYRSSLVVQFLRCMVLVDTDLPPFIRVILGTIRNGTEPTVVQTSGKHARAASDSTCLFKKRIFNTADSCSPLDVSIIWRNTSVESVICIVSKARKGSHEEIPHTITDWTQQLNWKQPLYLPTESWGYSFMPSEHGPAFGHLSI</sequence>